<dbReference type="GO" id="GO:0051015">
    <property type="term" value="F:actin filament binding"/>
    <property type="evidence" value="ECO:0007669"/>
    <property type="project" value="TreeGrafter"/>
</dbReference>
<dbReference type="GO" id="GO:0006936">
    <property type="term" value="P:muscle contraction"/>
    <property type="evidence" value="ECO:0007669"/>
    <property type="project" value="TreeGrafter"/>
</dbReference>
<keyword evidence="3" id="KW-0514">Muscle protein</keyword>
<dbReference type="InterPro" id="IPR027417">
    <property type="entry name" value="P-loop_NTPase"/>
</dbReference>
<dbReference type="Pfam" id="PF01576">
    <property type="entry name" value="Myosin_tail_1"/>
    <property type="match status" value="1"/>
</dbReference>
<keyword evidence="8" id="KW-1185">Reference proteome</keyword>
<comment type="caution">
    <text evidence="4">Lacks conserved residue(s) required for the propagation of feature annotation.</text>
</comment>
<keyword evidence="2 5" id="KW-0175">Coiled coil</keyword>
<name>A0A7K9WK12_9PASS</name>
<dbReference type="SUPFAM" id="SSF52540">
    <property type="entry name" value="P-loop containing nucleoside triphosphate hydrolases"/>
    <property type="match status" value="1"/>
</dbReference>
<evidence type="ECO:0000313" key="7">
    <source>
        <dbReference type="EMBL" id="NXI85379.1"/>
    </source>
</evidence>
<comment type="caution">
    <text evidence="7">The sequence shown here is derived from an EMBL/GenBank/DDBJ whole genome shotgun (WGS) entry which is preliminary data.</text>
</comment>
<evidence type="ECO:0000256" key="1">
    <source>
        <dbReference type="ARBA" id="ARBA00022433"/>
    </source>
</evidence>
<dbReference type="InterPro" id="IPR002928">
    <property type="entry name" value="Myosin_tail"/>
</dbReference>
<dbReference type="PROSITE" id="PS51456">
    <property type="entry name" value="MYOSIN_MOTOR"/>
    <property type="match status" value="1"/>
</dbReference>
<keyword evidence="1" id="KW-0787">Thick filament</keyword>
<evidence type="ECO:0000256" key="5">
    <source>
        <dbReference type="SAM" id="Coils"/>
    </source>
</evidence>
<keyword evidence="4" id="KW-0505">Motor protein</keyword>
<dbReference type="SUPFAM" id="SSF90257">
    <property type="entry name" value="Myosin rod fragments"/>
    <property type="match status" value="3"/>
</dbReference>
<evidence type="ECO:0000256" key="3">
    <source>
        <dbReference type="ARBA" id="ARBA00023179"/>
    </source>
</evidence>
<dbReference type="Gene3D" id="1.20.5.4820">
    <property type="match status" value="1"/>
</dbReference>
<dbReference type="InterPro" id="IPR001609">
    <property type="entry name" value="Myosin_head_motor_dom-like"/>
</dbReference>
<dbReference type="Pfam" id="PF00063">
    <property type="entry name" value="Myosin_head"/>
    <property type="match status" value="1"/>
</dbReference>
<feature type="domain" description="Myosin motor" evidence="6">
    <location>
        <begin position="1"/>
        <end position="97"/>
    </location>
</feature>
<dbReference type="FunFam" id="1.20.5.4820:FF:000001">
    <property type="entry name" value="Myosin heavy chain"/>
    <property type="match status" value="1"/>
</dbReference>
<comment type="similarity">
    <text evidence="4">Belongs to the TRAFAC class myosin-kinesin ATPase superfamily. Myosin family.</text>
</comment>
<dbReference type="GO" id="GO:0016460">
    <property type="term" value="C:myosin II complex"/>
    <property type="evidence" value="ECO:0007669"/>
    <property type="project" value="TreeGrafter"/>
</dbReference>
<dbReference type="Proteomes" id="UP000561178">
    <property type="component" value="Unassembled WGS sequence"/>
</dbReference>
<proteinExistence type="inferred from homology"/>
<dbReference type="FunFam" id="1.20.5.340:FF:000050">
    <property type="entry name" value="Myosin heavy chain, muscle"/>
    <property type="match status" value="1"/>
</dbReference>
<dbReference type="GO" id="GO:0032982">
    <property type="term" value="C:myosin filament"/>
    <property type="evidence" value="ECO:0007669"/>
    <property type="project" value="UniProtKB-KW"/>
</dbReference>
<keyword evidence="4" id="KW-0518">Myosin</keyword>
<feature type="coiled-coil region" evidence="5">
    <location>
        <begin position="161"/>
        <end position="398"/>
    </location>
</feature>
<reference evidence="7 8" key="1">
    <citation type="submission" date="2019-09" db="EMBL/GenBank/DDBJ databases">
        <title>Bird 10,000 Genomes (B10K) Project - Family phase.</title>
        <authorList>
            <person name="Zhang G."/>
        </authorList>
    </citation>
    <scope>NUCLEOTIDE SEQUENCE [LARGE SCALE GENOMIC DNA]</scope>
    <source>
        <strain evidence="7">B10K-DU-001-49</strain>
        <tissue evidence="7">Muscle</tissue>
    </source>
</reference>
<dbReference type="Gene3D" id="1.20.5.340">
    <property type="match status" value="4"/>
</dbReference>
<keyword evidence="4" id="KW-0009">Actin-binding</keyword>
<dbReference type="PROSITE" id="PS50096">
    <property type="entry name" value="IQ"/>
    <property type="match status" value="1"/>
</dbReference>
<protein>
    <submittedName>
        <fullName evidence="7">MYH4 protein</fullName>
    </submittedName>
</protein>
<feature type="non-terminal residue" evidence="7">
    <location>
        <position position="656"/>
    </location>
</feature>
<dbReference type="PANTHER" id="PTHR45615:SF6">
    <property type="entry name" value="MYOSIN-3"/>
    <property type="match status" value="1"/>
</dbReference>
<gene>
    <name evidence="7" type="primary">Myh4_1</name>
    <name evidence="7" type="ORF">RHIDAH_R12327</name>
</gene>
<organism evidence="7 8">
    <name type="scientific">Rhipidura dahli</name>
    <dbReference type="NCBI Taxonomy" id="667186"/>
    <lineage>
        <taxon>Eukaryota</taxon>
        <taxon>Metazoa</taxon>
        <taxon>Chordata</taxon>
        <taxon>Craniata</taxon>
        <taxon>Vertebrata</taxon>
        <taxon>Euteleostomi</taxon>
        <taxon>Archelosauria</taxon>
        <taxon>Archosauria</taxon>
        <taxon>Dinosauria</taxon>
        <taxon>Saurischia</taxon>
        <taxon>Theropoda</taxon>
        <taxon>Coelurosauria</taxon>
        <taxon>Aves</taxon>
        <taxon>Neognathae</taxon>
        <taxon>Neoaves</taxon>
        <taxon>Telluraves</taxon>
        <taxon>Australaves</taxon>
        <taxon>Passeriformes</taxon>
        <taxon>Rhipiduridae</taxon>
        <taxon>Rhipidura</taxon>
    </lineage>
</organism>
<dbReference type="GO" id="GO:0000146">
    <property type="term" value="F:microfilament motor activity"/>
    <property type="evidence" value="ECO:0007669"/>
    <property type="project" value="TreeGrafter"/>
</dbReference>
<dbReference type="EMBL" id="VXAC01006435">
    <property type="protein sequence ID" value="NXI85379.1"/>
    <property type="molecule type" value="Genomic_DNA"/>
</dbReference>
<feature type="coiled-coil region" evidence="5">
    <location>
        <begin position="447"/>
        <end position="654"/>
    </location>
</feature>
<evidence type="ECO:0000313" key="8">
    <source>
        <dbReference type="Proteomes" id="UP000561178"/>
    </source>
</evidence>
<dbReference type="GO" id="GO:0005524">
    <property type="term" value="F:ATP binding"/>
    <property type="evidence" value="ECO:0007669"/>
    <property type="project" value="InterPro"/>
</dbReference>
<dbReference type="FunFam" id="1.20.5.340:FF:000019">
    <property type="entry name" value="Myosin heavy chain, isoform G"/>
    <property type="match status" value="1"/>
</dbReference>
<evidence type="ECO:0000256" key="2">
    <source>
        <dbReference type="ARBA" id="ARBA00023054"/>
    </source>
</evidence>
<dbReference type="GO" id="GO:0005737">
    <property type="term" value="C:cytoplasm"/>
    <property type="evidence" value="ECO:0007669"/>
    <property type="project" value="UniProtKB-ARBA"/>
</dbReference>
<feature type="non-terminal residue" evidence="7">
    <location>
        <position position="1"/>
    </location>
</feature>
<sequence>GLMDHKLVLHQLRCNGVLEGIRICRKGFPNKISYGDFRQRYHLLNASVIPEGTFIDSKKACEKLLSSIEIDHTQYKFGHTKVFFKAGLLGVLEEMRDDCLGQLITPTQALCRGYLQRLELKRMFDRRESVLCIQYNIRAFMKVKQWPWMKLYFKLKPLLKTVETEKEMAMMKEEFERTKEELAKSETMRNELEEKMVTLLQEKKDLQLQVQTENENLADAEERCDQLIKLKFQLEARIKEVMEKLEDEEEMNADLATRKRKLEDECSELKKDADDLELTLIKAEKEKHAIENKVKNLTEVVTGLDETVAKLVKEKKALQEAQQQAMDDLQIEEDKVNTLTKDRTKLEQQVNHVEGFLELERKACVDLGRAKRKLEGDLKLAQETIVDLENDKQLLDEKLRKKDFDFNQMQNKIGEQRNSGTHLQKKIRELQARDFMTCYYLVIQARAAELEEEARSEKATRAKAEKRCGELARELEEIRGSLEEAGGASAAQTELNKKREAEFQKMRRDLEEATLQHEATAAALRKKHADSTAELGEQIDNLQRVKQKLEKEKSELKMEIDDLASHTETIIKSKASLEKRYCTLEDEMSEMKAKLEEHQRSVNEMVVQKAQLQTESGELSRQLKEKETVRLQLSRSKQALTQQIEELKRQLEEEIK</sequence>
<evidence type="ECO:0000256" key="4">
    <source>
        <dbReference type="PROSITE-ProRule" id="PRU00782"/>
    </source>
</evidence>
<evidence type="ECO:0000259" key="6">
    <source>
        <dbReference type="PROSITE" id="PS51456"/>
    </source>
</evidence>
<dbReference type="PANTHER" id="PTHR45615">
    <property type="entry name" value="MYOSIN HEAVY CHAIN, NON-MUSCLE"/>
    <property type="match status" value="1"/>
</dbReference>
<dbReference type="AlphaFoldDB" id="A0A7K9WK12"/>
<accession>A0A7K9WK12</accession>